<evidence type="ECO:0000259" key="2">
    <source>
        <dbReference type="PROSITE" id="PS50011"/>
    </source>
</evidence>
<protein>
    <recommendedName>
        <fullName evidence="2">Protein kinase domain-containing protein</fullName>
    </recommendedName>
</protein>
<proteinExistence type="predicted"/>
<dbReference type="InterPro" id="IPR000719">
    <property type="entry name" value="Prot_kinase_dom"/>
</dbReference>
<dbReference type="Gene3D" id="1.10.510.10">
    <property type="entry name" value="Transferase(Phosphotransferase) domain 1"/>
    <property type="match status" value="1"/>
</dbReference>
<dbReference type="EMBL" id="CP108222">
    <property type="protein sequence ID" value="WTT16356.1"/>
    <property type="molecule type" value="Genomic_DNA"/>
</dbReference>
<feature type="compositionally biased region" description="Pro residues" evidence="1">
    <location>
        <begin position="304"/>
        <end position="321"/>
    </location>
</feature>
<evidence type="ECO:0000256" key="1">
    <source>
        <dbReference type="SAM" id="MobiDB-lite"/>
    </source>
</evidence>
<dbReference type="SUPFAM" id="SSF56112">
    <property type="entry name" value="Protein kinase-like (PK-like)"/>
    <property type="match status" value="1"/>
</dbReference>
<dbReference type="InterPro" id="IPR011009">
    <property type="entry name" value="Kinase-like_dom_sf"/>
</dbReference>
<name>A0AAU1ZWJ8_9ACTN</name>
<reference evidence="3" key="1">
    <citation type="submission" date="2022-10" db="EMBL/GenBank/DDBJ databases">
        <title>The complete genomes of actinobacterial strains from the NBC collection.</title>
        <authorList>
            <person name="Joergensen T.S."/>
            <person name="Alvarez Arevalo M."/>
            <person name="Sterndorff E.B."/>
            <person name="Faurdal D."/>
            <person name="Vuksanovic O."/>
            <person name="Mourched A.-S."/>
            <person name="Charusanti P."/>
            <person name="Shaw S."/>
            <person name="Blin K."/>
            <person name="Weber T."/>
        </authorList>
    </citation>
    <scope>NUCLEOTIDE SEQUENCE</scope>
    <source>
        <strain evidence="3">NBC_00093</strain>
    </source>
</reference>
<sequence length="384" mass="42783">MTTTTISWVGRDRLGDLTAHRLGDGGQGVVYAVSDPPGRFAGEYLAYKEYLPTVSSDPEVLYELVCFFDELRRTDRYDHSFLDKRLTWPIALVYTGVRPTQPSPRANPGTTVTGFLMQRITEEFELDSARLGKVKPQGMEFLLNDDGFTGSLGLDVDDGRRLRLLIDLAATLNRLHRHRVAVGDLSPKNVLFMLDPSPKCLLIDCDSMRLAGKDVLPQVETDDWAVPEAAKATPASDTYKFGLIATRLFNRHQTSTDLSGLRTVSSGLANLAEQSRNSAPGARPPMEEWLRALEQARAHRKKPPPPPPTQRHRPPVTPPQQQPVTRPNTGFQFPQQAPQQHNQPTQPTPYTPCTPPQRAPQRTPGPSTRASRRPPVRSAWSWSC</sequence>
<dbReference type="AlphaFoldDB" id="A0AAU1ZWJ8"/>
<feature type="region of interest" description="Disordered" evidence="1">
    <location>
        <begin position="296"/>
        <end position="384"/>
    </location>
</feature>
<feature type="compositionally biased region" description="Low complexity" evidence="1">
    <location>
        <begin position="322"/>
        <end position="345"/>
    </location>
</feature>
<feature type="compositionally biased region" description="Pro residues" evidence="1">
    <location>
        <begin position="346"/>
        <end position="358"/>
    </location>
</feature>
<evidence type="ECO:0000313" key="3">
    <source>
        <dbReference type="EMBL" id="WTT16356.1"/>
    </source>
</evidence>
<dbReference type="GO" id="GO:0005524">
    <property type="term" value="F:ATP binding"/>
    <property type="evidence" value="ECO:0007669"/>
    <property type="project" value="InterPro"/>
</dbReference>
<accession>A0AAU1ZWJ8</accession>
<organism evidence="3">
    <name type="scientific">Streptomyces sp. NBC_00093</name>
    <dbReference type="NCBI Taxonomy" id="2975649"/>
    <lineage>
        <taxon>Bacteria</taxon>
        <taxon>Bacillati</taxon>
        <taxon>Actinomycetota</taxon>
        <taxon>Actinomycetes</taxon>
        <taxon>Kitasatosporales</taxon>
        <taxon>Streptomycetaceae</taxon>
        <taxon>Streptomyces</taxon>
    </lineage>
</organism>
<dbReference type="PROSITE" id="PS50011">
    <property type="entry name" value="PROTEIN_KINASE_DOM"/>
    <property type="match status" value="1"/>
</dbReference>
<dbReference type="GO" id="GO:0004672">
    <property type="term" value="F:protein kinase activity"/>
    <property type="evidence" value="ECO:0007669"/>
    <property type="project" value="InterPro"/>
</dbReference>
<gene>
    <name evidence="3" type="ORF">OHA22_12890</name>
</gene>
<feature type="domain" description="Protein kinase" evidence="2">
    <location>
        <begin position="16"/>
        <end position="298"/>
    </location>
</feature>